<dbReference type="EMBL" id="QXFW01002870">
    <property type="protein sequence ID" value="KAE8974747.1"/>
    <property type="molecule type" value="Genomic_DNA"/>
</dbReference>
<keyword evidence="4" id="KW-0813">Transport</keyword>
<evidence type="ECO:0000313" key="13">
    <source>
        <dbReference type="EMBL" id="KAE9174282.1"/>
    </source>
</evidence>
<evidence type="ECO:0000313" key="10">
    <source>
        <dbReference type="EMBL" id="KAE8923108.1"/>
    </source>
</evidence>
<dbReference type="Proteomes" id="UP000437068">
    <property type="component" value="Unassembled WGS sequence"/>
</dbReference>
<evidence type="ECO:0000313" key="11">
    <source>
        <dbReference type="EMBL" id="KAE8974747.1"/>
    </source>
</evidence>
<feature type="transmembrane region" description="Helical" evidence="9">
    <location>
        <begin position="116"/>
        <end position="137"/>
    </location>
</feature>
<dbReference type="EMBL" id="QXGA01002948">
    <property type="protein sequence ID" value="KAE9089670.1"/>
    <property type="molecule type" value="Genomic_DNA"/>
</dbReference>
<evidence type="ECO:0000313" key="12">
    <source>
        <dbReference type="EMBL" id="KAE9089670.1"/>
    </source>
</evidence>
<dbReference type="AlphaFoldDB" id="A0A6A3HZ52"/>
<evidence type="ECO:0000313" key="17">
    <source>
        <dbReference type="Proteomes" id="UP000437068"/>
    </source>
</evidence>
<feature type="transmembrane region" description="Helical" evidence="9">
    <location>
        <begin position="181"/>
        <end position="204"/>
    </location>
</feature>
<feature type="transmembrane region" description="Helical" evidence="9">
    <location>
        <begin position="455"/>
        <end position="478"/>
    </location>
</feature>
<dbReference type="Proteomes" id="UP000429523">
    <property type="component" value="Unassembled WGS sequence"/>
</dbReference>
<dbReference type="EMBL" id="QXGB01002889">
    <property type="protein sequence ID" value="KAE9174282.1"/>
    <property type="molecule type" value="Genomic_DNA"/>
</dbReference>
<evidence type="ECO:0000313" key="15">
    <source>
        <dbReference type="Proteomes" id="UP000429523"/>
    </source>
</evidence>
<dbReference type="InterPro" id="IPR009357">
    <property type="entry name" value="Riboflavin_transptr"/>
</dbReference>
<evidence type="ECO:0000256" key="7">
    <source>
        <dbReference type="ARBA" id="ARBA00022989"/>
    </source>
</evidence>
<evidence type="ECO:0000313" key="19">
    <source>
        <dbReference type="Proteomes" id="UP000460718"/>
    </source>
</evidence>
<dbReference type="OrthoDB" id="9995836at2759"/>
<comment type="subcellular location">
    <subcellularLocation>
        <location evidence="2">Cell membrane</location>
        <topology evidence="2">Multi-pass membrane protein</topology>
    </subcellularLocation>
</comment>
<keyword evidence="7 9" id="KW-1133">Transmembrane helix</keyword>
<evidence type="ECO:0000256" key="2">
    <source>
        <dbReference type="ARBA" id="ARBA00004651"/>
    </source>
</evidence>
<protein>
    <recommendedName>
        <fullName evidence="20">Major facilitator superfamily associated domain-containing protein</fullName>
    </recommendedName>
</protein>
<sequence>MRTWTGACSKRAVSVGKSSPDEMAVKIELWADEVRTPYFVSRCWVYYQIFMKMMSPEAAEQLPLKAAAGVSRPRQDQRVATFAAFVGLGLASWLLTNATYVELGVFLRELPERYRIYAYSILALESANVYPMLYMLLNAQQQLLSQSTVIWWILVQGVVVAVLMSLLWGQTTSVFGEKHSVAMLLLTHFGGMVSTTSSVVFYPFVASFPPLFTSALATGEGLSGSLAALLGIAQDPGGALRFSVSAFYLICATIMCLSLVAFAFLQCHPWAQDVKVQEDDAVAVAESIQGQKQQQRGVEFDERADRAEEDMLLSQSSCGSCLSSTSARSTVTISSPTSSQSAEAMSGAAVFRQVWPLLACQWVLAAFSFGWLPSTMPYVYKKFAPTDNAETATARFQTTASIAALILSPLASVATTWLRLYYVRTMTLLLVALAVLLLSFSLTSQPMLSDEKHGYLLPILIHIIYLVGCAYTQTMLYLTLKRAGDLKHSTSFAQRVYQWNGLATHMQNKTSPVW</sequence>
<feature type="transmembrane region" description="Helical" evidence="9">
    <location>
        <begin position="354"/>
        <end position="374"/>
    </location>
</feature>
<evidence type="ECO:0000313" key="14">
    <source>
        <dbReference type="EMBL" id="KAE9277450.1"/>
    </source>
</evidence>
<keyword evidence="16" id="KW-1185">Reference proteome</keyword>
<name>A0A6A3HZ52_9STRA</name>
<keyword evidence="8 9" id="KW-0472">Membrane</keyword>
<dbReference type="Pfam" id="PF06237">
    <property type="entry name" value="SLC52_ribofla_tr"/>
    <property type="match status" value="2"/>
</dbReference>
<organism evidence="11 19">
    <name type="scientific">Phytophthora fragariae</name>
    <dbReference type="NCBI Taxonomy" id="53985"/>
    <lineage>
        <taxon>Eukaryota</taxon>
        <taxon>Sar</taxon>
        <taxon>Stramenopiles</taxon>
        <taxon>Oomycota</taxon>
        <taxon>Peronosporomycetes</taxon>
        <taxon>Peronosporales</taxon>
        <taxon>Peronosporaceae</taxon>
        <taxon>Phytophthora</taxon>
    </lineage>
</organism>
<feature type="transmembrane region" description="Helical" evidence="9">
    <location>
        <begin position="245"/>
        <end position="265"/>
    </location>
</feature>
<evidence type="ECO:0000256" key="5">
    <source>
        <dbReference type="ARBA" id="ARBA00022475"/>
    </source>
</evidence>
<evidence type="ECO:0000256" key="4">
    <source>
        <dbReference type="ARBA" id="ARBA00022448"/>
    </source>
</evidence>
<dbReference type="GO" id="GO:0032217">
    <property type="term" value="F:riboflavin transmembrane transporter activity"/>
    <property type="evidence" value="ECO:0007669"/>
    <property type="project" value="InterPro"/>
</dbReference>
<evidence type="ECO:0000256" key="9">
    <source>
        <dbReference type="SAM" id="Phobius"/>
    </source>
</evidence>
<feature type="transmembrane region" description="Helical" evidence="9">
    <location>
        <begin position="421"/>
        <end position="443"/>
    </location>
</feature>
<dbReference type="Proteomes" id="UP000440732">
    <property type="component" value="Unassembled WGS sequence"/>
</dbReference>
<comment type="similarity">
    <text evidence="3">Belongs to the riboflavin transporter family.</text>
</comment>
<feature type="transmembrane region" description="Helical" evidence="9">
    <location>
        <begin position="149"/>
        <end position="169"/>
    </location>
</feature>
<dbReference type="Proteomes" id="UP000460718">
    <property type="component" value="Unassembled WGS sequence"/>
</dbReference>
<evidence type="ECO:0000256" key="3">
    <source>
        <dbReference type="ARBA" id="ARBA00006366"/>
    </source>
</evidence>
<feature type="transmembrane region" description="Helical" evidence="9">
    <location>
        <begin position="394"/>
        <end position="414"/>
    </location>
</feature>
<evidence type="ECO:0000313" key="16">
    <source>
        <dbReference type="Proteomes" id="UP000433483"/>
    </source>
</evidence>
<dbReference type="Proteomes" id="UP000433483">
    <property type="component" value="Unassembled WGS sequence"/>
</dbReference>
<evidence type="ECO:0000256" key="6">
    <source>
        <dbReference type="ARBA" id="ARBA00022692"/>
    </source>
</evidence>
<gene>
    <name evidence="14" type="ORF">PF001_g25650</name>
    <name evidence="13" type="ORF">PF005_g25924</name>
    <name evidence="12" type="ORF">PF006_g25309</name>
    <name evidence="10" type="ORF">PF009_g26634</name>
    <name evidence="11" type="ORF">PF011_g24746</name>
</gene>
<feature type="transmembrane region" description="Helical" evidence="9">
    <location>
        <begin position="211"/>
        <end position="233"/>
    </location>
</feature>
<comment type="catalytic activity">
    <reaction evidence="1">
        <text>riboflavin(in) = riboflavin(out)</text>
        <dbReference type="Rhea" id="RHEA:35015"/>
        <dbReference type="ChEBI" id="CHEBI:57986"/>
    </reaction>
</comment>
<reference evidence="11 19" key="1">
    <citation type="submission" date="2018-09" db="EMBL/GenBank/DDBJ databases">
        <title>Genomic investigation of the strawberry pathogen Phytophthora fragariae indicates pathogenicity is determined by transcriptional variation in three key races.</title>
        <authorList>
            <person name="Adams T.M."/>
            <person name="Armitage A.D."/>
            <person name="Sobczyk M.K."/>
            <person name="Bates H.J."/>
            <person name="Dunwell J.M."/>
            <person name="Nellist C.F."/>
            <person name="Harrison R.J."/>
        </authorList>
    </citation>
    <scope>NUCLEOTIDE SEQUENCE [LARGE SCALE GENOMIC DNA]</scope>
    <source>
        <strain evidence="14 17">A4</strain>
        <strain evidence="13 16">NOV-27</strain>
        <strain evidence="12 18">NOV-5</strain>
        <strain evidence="10 15">NOV-9</strain>
        <strain evidence="11 19">SCRP245</strain>
    </source>
</reference>
<evidence type="ECO:0000313" key="18">
    <source>
        <dbReference type="Proteomes" id="UP000440732"/>
    </source>
</evidence>
<dbReference type="EMBL" id="QXGF01002874">
    <property type="protein sequence ID" value="KAE8923108.1"/>
    <property type="molecule type" value="Genomic_DNA"/>
</dbReference>
<feature type="transmembrane region" description="Helical" evidence="9">
    <location>
        <begin position="79"/>
        <end position="96"/>
    </location>
</feature>
<proteinExistence type="inferred from homology"/>
<dbReference type="GO" id="GO:0005886">
    <property type="term" value="C:plasma membrane"/>
    <property type="evidence" value="ECO:0007669"/>
    <property type="project" value="UniProtKB-SubCell"/>
</dbReference>
<keyword evidence="5" id="KW-1003">Cell membrane</keyword>
<dbReference type="PANTHER" id="PTHR12929">
    <property type="entry name" value="SOLUTE CARRIER FAMILY 52"/>
    <property type="match status" value="1"/>
</dbReference>
<keyword evidence="6 9" id="KW-0812">Transmembrane</keyword>
<evidence type="ECO:0000256" key="8">
    <source>
        <dbReference type="ARBA" id="ARBA00023136"/>
    </source>
</evidence>
<evidence type="ECO:0000256" key="1">
    <source>
        <dbReference type="ARBA" id="ARBA00000215"/>
    </source>
</evidence>
<evidence type="ECO:0008006" key="20">
    <source>
        <dbReference type="Google" id="ProtNLM"/>
    </source>
</evidence>
<comment type="caution">
    <text evidence="11">The sequence shown here is derived from an EMBL/GenBank/DDBJ whole genome shotgun (WGS) entry which is preliminary data.</text>
</comment>
<dbReference type="PANTHER" id="PTHR12929:SF21">
    <property type="match status" value="1"/>
</dbReference>
<accession>A0A6A3HZ52</accession>
<dbReference type="EMBL" id="QXGE01003044">
    <property type="protein sequence ID" value="KAE9277450.1"/>
    <property type="molecule type" value="Genomic_DNA"/>
</dbReference>